<dbReference type="AlphaFoldDB" id="M4BAA4"/>
<dbReference type="EnsemblProtists" id="HpaT803214">
    <property type="protein sequence ID" value="HpaP803214"/>
    <property type="gene ID" value="HpaG803214"/>
</dbReference>
<reference evidence="1" key="2">
    <citation type="submission" date="2015-06" db="UniProtKB">
        <authorList>
            <consortium name="EnsemblProtists"/>
        </authorList>
    </citation>
    <scope>IDENTIFICATION</scope>
    <source>
        <strain evidence="1">Emoy2</strain>
    </source>
</reference>
<dbReference type="EMBL" id="JH598060">
    <property type="status" value="NOT_ANNOTATED_CDS"/>
    <property type="molecule type" value="Genomic_DNA"/>
</dbReference>
<dbReference type="OMA" id="MAERACG"/>
<sequence>MKLGYWEAKEGQGSHLPEMRVFTGKELPKGVGDGFKHWARGFRDEIEMAQQACGYLWAEKFKISKLRGCLRGEAEEFFNGLRDEWWEIEPTLSYALEQMESAFSRSFTSAQVSDFFRKKRSSEETWHSHYLYLMAVRNATGASSSLIPESLVLHTSPELRPVLESQYDKKRTDYVFHALEITQWAQTYEENERRSAKPIRVSAAANGRFTEARTCMICSTVEHIV</sequence>
<keyword evidence="2" id="KW-1185">Reference proteome</keyword>
<evidence type="ECO:0000313" key="1">
    <source>
        <dbReference type="EnsemblProtists" id="HpaP803214"/>
    </source>
</evidence>
<proteinExistence type="predicted"/>
<accession>M4BAA4</accession>
<dbReference type="Proteomes" id="UP000011713">
    <property type="component" value="Unassembled WGS sequence"/>
</dbReference>
<evidence type="ECO:0000313" key="2">
    <source>
        <dbReference type="Proteomes" id="UP000011713"/>
    </source>
</evidence>
<dbReference type="VEuPathDB" id="FungiDB:HpaG803214"/>
<reference evidence="2" key="1">
    <citation type="journal article" date="2010" name="Science">
        <title>Signatures of adaptation to obligate biotrophy in the Hyaloperonospora arabidopsidis genome.</title>
        <authorList>
            <person name="Baxter L."/>
            <person name="Tripathy S."/>
            <person name="Ishaque N."/>
            <person name="Boot N."/>
            <person name="Cabral A."/>
            <person name="Kemen E."/>
            <person name="Thines M."/>
            <person name="Ah-Fong A."/>
            <person name="Anderson R."/>
            <person name="Badejoko W."/>
            <person name="Bittner-Eddy P."/>
            <person name="Boore J.L."/>
            <person name="Chibucos M.C."/>
            <person name="Coates M."/>
            <person name="Dehal P."/>
            <person name="Delehaunty K."/>
            <person name="Dong S."/>
            <person name="Downton P."/>
            <person name="Dumas B."/>
            <person name="Fabro G."/>
            <person name="Fronick C."/>
            <person name="Fuerstenberg S.I."/>
            <person name="Fulton L."/>
            <person name="Gaulin E."/>
            <person name="Govers F."/>
            <person name="Hughes L."/>
            <person name="Humphray S."/>
            <person name="Jiang R.H."/>
            <person name="Judelson H."/>
            <person name="Kamoun S."/>
            <person name="Kyung K."/>
            <person name="Meijer H."/>
            <person name="Minx P."/>
            <person name="Morris P."/>
            <person name="Nelson J."/>
            <person name="Phuntumart V."/>
            <person name="Qutob D."/>
            <person name="Rehmany A."/>
            <person name="Rougon-Cardoso A."/>
            <person name="Ryden P."/>
            <person name="Torto-Alalibo T."/>
            <person name="Studholme D."/>
            <person name="Wang Y."/>
            <person name="Win J."/>
            <person name="Wood J."/>
            <person name="Clifton S.W."/>
            <person name="Rogers J."/>
            <person name="Van den Ackerveken G."/>
            <person name="Jones J.D."/>
            <person name="McDowell J.M."/>
            <person name="Beynon J."/>
            <person name="Tyler B.M."/>
        </authorList>
    </citation>
    <scope>NUCLEOTIDE SEQUENCE [LARGE SCALE GENOMIC DNA]</scope>
    <source>
        <strain evidence="2">Emoy2</strain>
    </source>
</reference>
<protein>
    <recommendedName>
        <fullName evidence="3">Retrotransposon gag domain-containing protein</fullName>
    </recommendedName>
</protein>
<name>M4BAA4_HYAAE</name>
<dbReference type="InParanoid" id="M4BAA4"/>
<dbReference type="HOGENOM" id="CLU_1231889_0_0_1"/>
<dbReference type="eggNOG" id="KOG0017">
    <property type="taxonomic scope" value="Eukaryota"/>
</dbReference>
<organism evidence="1 2">
    <name type="scientific">Hyaloperonospora arabidopsidis (strain Emoy2)</name>
    <name type="common">Downy mildew agent</name>
    <name type="synonym">Peronospora arabidopsidis</name>
    <dbReference type="NCBI Taxonomy" id="559515"/>
    <lineage>
        <taxon>Eukaryota</taxon>
        <taxon>Sar</taxon>
        <taxon>Stramenopiles</taxon>
        <taxon>Oomycota</taxon>
        <taxon>Peronosporomycetes</taxon>
        <taxon>Peronosporales</taxon>
        <taxon>Peronosporaceae</taxon>
        <taxon>Hyaloperonospora</taxon>
    </lineage>
</organism>
<evidence type="ECO:0008006" key="3">
    <source>
        <dbReference type="Google" id="ProtNLM"/>
    </source>
</evidence>